<dbReference type="WBParaSite" id="Hba_02101">
    <property type="protein sequence ID" value="Hba_02101"/>
    <property type="gene ID" value="Hba_02101"/>
</dbReference>
<organism evidence="1 2">
    <name type="scientific">Heterorhabditis bacteriophora</name>
    <name type="common">Entomopathogenic nematode worm</name>
    <dbReference type="NCBI Taxonomy" id="37862"/>
    <lineage>
        <taxon>Eukaryota</taxon>
        <taxon>Metazoa</taxon>
        <taxon>Ecdysozoa</taxon>
        <taxon>Nematoda</taxon>
        <taxon>Chromadorea</taxon>
        <taxon>Rhabditida</taxon>
        <taxon>Rhabditina</taxon>
        <taxon>Rhabditomorpha</taxon>
        <taxon>Strongyloidea</taxon>
        <taxon>Heterorhabditidae</taxon>
        <taxon>Heterorhabditis</taxon>
    </lineage>
</organism>
<protein>
    <submittedName>
        <fullName evidence="2">Ovule protein</fullName>
    </submittedName>
</protein>
<dbReference type="AlphaFoldDB" id="A0A1I7WBQ0"/>
<evidence type="ECO:0000313" key="1">
    <source>
        <dbReference type="Proteomes" id="UP000095283"/>
    </source>
</evidence>
<name>A0A1I7WBQ0_HETBA</name>
<keyword evidence="1" id="KW-1185">Reference proteome</keyword>
<proteinExistence type="predicted"/>
<reference evidence="2" key="1">
    <citation type="submission" date="2016-11" db="UniProtKB">
        <authorList>
            <consortium name="WormBaseParasite"/>
        </authorList>
    </citation>
    <scope>IDENTIFICATION</scope>
</reference>
<accession>A0A1I7WBQ0</accession>
<dbReference type="Proteomes" id="UP000095283">
    <property type="component" value="Unplaced"/>
</dbReference>
<sequence>MTLPVVNYTETMRGHSPLLVKITVSSNLVFTVEYGLPGISGVPVPPLCYPQVIREMDCSLSSHRLMRPSIETMRPSGEYFFIIFIIYRL</sequence>
<evidence type="ECO:0000313" key="2">
    <source>
        <dbReference type="WBParaSite" id="Hba_02101"/>
    </source>
</evidence>